<reference evidence="1 2" key="1">
    <citation type="journal article" date="2018" name="Elife">
        <title>Firefly genomes illuminate parallel origins of bioluminescence in beetles.</title>
        <authorList>
            <person name="Fallon T.R."/>
            <person name="Lower S.E."/>
            <person name="Chang C.H."/>
            <person name="Bessho-Uehara M."/>
            <person name="Martin G.J."/>
            <person name="Bewick A.J."/>
            <person name="Behringer M."/>
            <person name="Debat H.J."/>
            <person name="Wong I."/>
            <person name="Day J.C."/>
            <person name="Suvorov A."/>
            <person name="Silva C.J."/>
            <person name="Stanger-Hall K.F."/>
            <person name="Hall D.W."/>
            <person name="Schmitz R.J."/>
            <person name="Nelson D.R."/>
            <person name="Lewis S.M."/>
            <person name="Shigenobu S."/>
            <person name="Bybee S.M."/>
            <person name="Larracuente A.M."/>
            <person name="Oba Y."/>
            <person name="Weng J.K."/>
        </authorList>
    </citation>
    <scope>NUCLEOTIDE SEQUENCE [LARGE SCALE GENOMIC DNA]</scope>
    <source>
        <strain evidence="1">1611_PpyrPB1</strain>
        <tissue evidence="1">Whole body</tissue>
    </source>
</reference>
<comment type="caution">
    <text evidence="1">The sequence shown here is derived from an EMBL/GenBank/DDBJ whole genome shotgun (WGS) entry which is preliminary data.</text>
</comment>
<proteinExistence type="predicted"/>
<protein>
    <submittedName>
        <fullName evidence="1">Uncharacterized protein</fullName>
    </submittedName>
</protein>
<accession>A0A5N4B4Q7</accession>
<gene>
    <name evidence="1" type="ORF">PPYR_01571</name>
</gene>
<dbReference type="InParanoid" id="A0A5N4B4Q7"/>
<keyword evidence="2" id="KW-1185">Reference proteome</keyword>
<evidence type="ECO:0000313" key="1">
    <source>
        <dbReference type="EMBL" id="KAB0804601.1"/>
    </source>
</evidence>
<dbReference type="Proteomes" id="UP000327044">
    <property type="component" value="Unassembled WGS sequence"/>
</dbReference>
<sequence>MDFNKILKNINSAGMLQERKVLKIEEMEIGKLYKIKKLKSIMNHFGRGIVCELEEEDGNVSIFLPQRMVREIDDDALTILNGKDKRIGIVVHGLHNDLPKIQLVPVD</sequence>
<organism evidence="1 2">
    <name type="scientific">Photinus pyralis</name>
    <name type="common">Common eastern firefly</name>
    <name type="synonym">Lampyris pyralis</name>
    <dbReference type="NCBI Taxonomy" id="7054"/>
    <lineage>
        <taxon>Eukaryota</taxon>
        <taxon>Metazoa</taxon>
        <taxon>Ecdysozoa</taxon>
        <taxon>Arthropoda</taxon>
        <taxon>Hexapoda</taxon>
        <taxon>Insecta</taxon>
        <taxon>Pterygota</taxon>
        <taxon>Neoptera</taxon>
        <taxon>Endopterygota</taxon>
        <taxon>Coleoptera</taxon>
        <taxon>Polyphaga</taxon>
        <taxon>Elateriformia</taxon>
        <taxon>Elateroidea</taxon>
        <taxon>Lampyridae</taxon>
        <taxon>Lampyrinae</taxon>
        <taxon>Photinus</taxon>
    </lineage>
</organism>
<name>A0A5N4B4Q7_PHOPY</name>
<dbReference type="AlphaFoldDB" id="A0A5N4B4Q7"/>
<dbReference type="EMBL" id="VVIM01000001">
    <property type="protein sequence ID" value="KAB0804601.1"/>
    <property type="molecule type" value="Genomic_DNA"/>
</dbReference>
<evidence type="ECO:0000313" key="2">
    <source>
        <dbReference type="Proteomes" id="UP000327044"/>
    </source>
</evidence>